<dbReference type="Pfam" id="PF12534">
    <property type="entry name" value="Pannexin_like"/>
    <property type="match status" value="1"/>
</dbReference>
<keyword evidence="9" id="KW-0677">Repeat</keyword>
<comment type="catalytic activity">
    <reaction evidence="19">
        <text>chloride(in) = chloride(out)</text>
        <dbReference type="Rhea" id="RHEA:29823"/>
        <dbReference type="ChEBI" id="CHEBI:17996"/>
    </reaction>
</comment>
<evidence type="ECO:0000256" key="16">
    <source>
        <dbReference type="ARBA" id="ARBA00023303"/>
    </source>
</evidence>
<dbReference type="InterPro" id="IPR003591">
    <property type="entry name" value="Leu-rich_rpt_typical-subtyp"/>
</dbReference>
<dbReference type="FunFam" id="3.80.10.10:FF:000053">
    <property type="entry name" value="Leucine-rich repeat-containing 8 VRAC subunit Ab"/>
    <property type="match status" value="1"/>
</dbReference>
<dbReference type="InterPro" id="IPR001611">
    <property type="entry name" value="Leu-rich_rpt"/>
</dbReference>
<evidence type="ECO:0000256" key="6">
    <source>
        <dbReference type="ARBA" id="ARBA00022475"/>
    </source>
</evidence>
<evidence type="ECO:0000256" key="10">
    <source>
        <dbReference type="ARBA" id="ARBA00022989"/>
    </source>
</evidence>
<dbReference type="InterPro" id="IPR029000">
    <property type="entry name" value="Cyclophilin-like_dom_sf"/>
</dbReference>
<comment type="subcellular location">
    <subcellularLocation>
        <location evidence="2">Cell membrane</location>
        <topology evidence="2">Multi-pass membrane protein</topology>
    </subcellularLocation>
</comment>
<evidence type="ECO:0000256" key="8">
    <source>
        <dbReference type="ARBA" id="ARBA00022692"/>
    </source>
</evidence>
<dbReference type="Pfam" id="PF13855">
    <property type="entry name" value="LRR_8"/>
    <property type="match status" value="2"/>
</dbReference>
<evidence type="ECO:0000256" key="21">
    <source>
        <dbReference type="ARBA" id="ARBA00075331"/>
    </source>
</evidence>
<keyword evidence="6" id="KW-1003">Cell membrane</keyword>
<feature type="transmembrane region" description="Helical" evidence="23">
    <location>
        <begin position="257"/>
        <end position="278"/>
    </location>
</feature>
<dbReference type="InterPro" id="IPR020892">
    <property type="entry name" value="Cyclophilin-type_PPIase_CS"/>
</dbReference>
<reference evidence="25" key="3">
    <citation type="submission" date="2025-09" db="UniProtKB">
        <authorList>
            <consortium name="Ensembl"/>
        </authorList>
    </citation>
    <scope>IDENTIFICATION</scope>
</reference>
<dbReference type="PRINTS" id="PR00153">
    <property type="entry name" value="CSAPPISMRASE"/>
</dbReference>
<sequence>MIPITELRYFVDCQPAYRILKPWWDVFTDYISIVMLMIAVFGGTLQVTQDKMICLPCKWVVNQTCRRYFNATLSAPLLLEPKGIQYNLDRHQYNYVDAMCYENRLHWFAKYFPYLVLLHTLIFLACSNFWFKFPRTSSKLEHFVSILLKCFDSPWTTRALSETVVEERDPKPHKMNGSMDKKASCVSEDVEASVPMLQKTKSRLEQGIVDRTETGVLDKKEGEQAKALFEKVKKFRIHVEEGDIVYRLYIRQTIIKVIKFIFIICYTGYYVHNIQFIVDCSVDIESLTGYSMYRCAHPLAMLFKILACVYISLVGVYGLICMYTLCWMLRRSLKKYSFESIREESSYSDIPDVKNDFAFMLHMIDQYDPLYSKRFAVFLSEVSENKLRQLNLNNEWTLDKLRQRITKNSQEKLELHLFMLSGIPDTVFDLMELEVLKLELIPDITIPPIIAQLVNLKEMWLYHTPAKIEAPALAFLRENLKSLHIKFTDIKEIPLWIYSLKNLSELHLTGNLSSENNRYIVIDGLRELKRLKVLRLKSNLTKLPQVVTDVGVHLQKLSVNNEGTKLMVLNSLKKMVNLTELELIRCDLERIPHSIFSLHNLQEIDLKDNNLKTIEEIISFQHLHRLVCLKLWYNQIAYIPIQIGTLNNMERLYLNRNKIDKIPSQLFYCRKLRFLDLSHNNLTYIPADVGYLQNLQYLVVTANRAVTLHTDLGDLKIELFCERAPKSCENFLALCAGGFYNGCIFHRNIKGFMVQTGDPTGTGKGGTSIWGRKFEDELSEHLKHNVRGVVSMANNGPNTNASQFFFTYAKQPHLDMKYTVFGKIIDGLETLDELEKLPVNEKSFRPLTETRIKDVTLHANPFAG</sequence>
<evidence type="ECO:0000256" key="2">
    <source>
        <dbReference type="ARBA" id="ARBA00004651"/>
    </source>
</evidence>
<comment type="similarity">
    <text evidence="3">Belongs to the LRRC8 family.</text>
</comment>
<feature type="domain" description="PPIase cyclophilin-type" evidence="24">
    <location>
        <begin position="709"/>
        <end position="857"/>
    </location>
</feature>
<evidence type="ECO:0000256" key="18">
    <source>
        <dbReference type="ARBA" id="ARBA00024158"/>
    </source>
</evidence>
<evidence type="ECO:0000256" key="23">
    <source>
        <dbReference type="SAM" id="Phobius"/>
    </source>
</evidence>
<comment type="catalytic activity">
    <reaction evidence="17">
        <text>iodide(out) = iodide(in)</text>
        <dbReference type="Rhea" id="RHEA:66324"/>
        <dbReference type="ChEBI" id="CHEBI:16382"/>
    </reaction>
</comment>
<evidence type="ECO:0000259" key="24">
    <source>
        <dbReference type="PROSITE" id="PS50072"/>
    </source>
</evidence>
<dbReference type="Ensembl" id="ENSHHUT00000035827.1">
    <property type="protein sequence ID" value="ENSHHUP00000034446.1"/>
    <property type="gene ID" value="ENSHHUG00000021651.1"/>
</dbReference>
<protein>
    <recommendedName>
        <fullName evidence="4">peptidylprolyl isomerase</fullName>
        <ecNumber evidence="4">5.2.1.8</ecNumber>
    </recommendedName>
    <alternativeName>
        <fullName evidence="21">Cyclophilin-like protein PPIL3</fullName>
    </alternativeName>
    <alternativeName>
        <fullName evidence="22">Rotamase PPIL3</fullName>
    </alternativeName>
</protein>
<dbReference type="GO" id="GO:0006457">
    <property type="term" value="P:protein folding"/>
    <property type="evidence" value="ECO:0007669"/>
    <property type="project" value="InterPro"/>
</dbReference>
<keyword evidence="8 23" id="KW-0812">Transmembrane</keyword>
<comment type="similarity">
    <text evidence="20">Belongs to the cyclophilin-type PPIase family. PPIL3 subfamily.</text>
</comment>
<keyword evidence="10 23" id="KW-1133">Transmembrane helix</keyword>
<dbReference type="AlphaFoldDB" id="A0A4W5M6Z2"/>
<dbReference type="PROSITE" id="PS50072">
    <property type="entry name" value="CSA_PPIASE_2"/>
    <property type="match status" value="1"/>
</dbReference>
<evidence type="ECO:0000256" key="13">
    <source>
        <dbReference type="ARBA" id="ARBA00023136"/>
    </source>
</evidence>
<reference evidence="25" key="2">
    <citation type="submission" date="2025-08" db="UniProtKB">
        <authorList>
            <consortium name="Ensembl"/>
        </authorList>
    </citation>
    <scope>IDENTIFICATION</scope>
</reference>
<keyword evidence="11" id="KW-0406">Ion transport</keyword>
<dbReference type="PROSITE" id="PS51450">
    <property type="entry name" value="LRR"/>
    <property type="match status" value="2"/>
</dbReference>
<feature type="transmembrane region" description="Helical" evidence="23">
    <location>
        <begin position="298"/>
        <end position="325"/>
    </location>
</feature>
<evidence type="ECO:0000256" key="22">
    <source>
        <dbReference type="ARBA" id="ARBA00076198"/>
    </source>
</evidence>
<keyword evidence="5" id="KW-0813">Transport</keyword>
<evidence type="ECO:0000256" key="4">
    <source>
        <dbReference type="ARBA" id="ARBA00013194"/>
    </source>
</evidence>
<dbReference type="PANTHER" id="PTHR45625">
    <property type="entry name" value="PEPTIDYL-PROLYL CIS-TRANS ISOMERASE-RELATED"/>
    <property type="match status" value="1"/>
</dbReference>
<name>A0A4W5M6Z2_9TELE</name>
<dbReference type="InterPro" id="IPR021040">
    <property type="entry name" value="LRRC8_Pannexin-like"/>
</dbReference>
<accession>A0A4W5M6Z2</accession>
<keyword evidence="16" id="KW-0407">Ion channel</keyword>
<dbReference type="GO" id="GO:0034220">
    <property type="term" value="P:monoatomic ion transmembrane transport"/>
    <property type="evidence" value="ECO:0007669"/>
    <property type="project" value="UniProtKB-KW"/>
</dbReference>
<evidence type="ECO:0000256" key="14">
    <source>
        <dbReference type="ARBA" id="ARBA00023157"/>
    </source>
</evidence>
<dbReference type="GO" id="GO:0005886">
    <property type="term" value="C:plasma membrane"/>
    <property type="evidence" value="ECO:0007669"/>
    <property type="project" value="UniProtKB-SubCell"/>
</dbReference>
<dbReference type="InterPro" id="IPR032675">
    <property type="entry name" value="LRR_dom_sf"/>
</dbReference>
<organism evidence="25 26">
    <name type="scientific">Hucho hucho</name>
    <name type="common">huchen</name>
    <dbReference type="NCBI Taxonomy" id="62062"/>
    <lineage>
        <taxon>Eukaryota</taxon>
        <taxon>Metazoa</taxon>
        <taxon>Chordata</taxon>
        <taxon>Craniata</taxon>
        <taxon>Vertebrata</taxon>
        <taxon>Euteleostomi</taxon>
        <taxon>Actinopterygii</taxon>
        <taxon>Neopterygii</taxon>
        <taxon>Teleostei</taxon>
        <taxon>Protacanthopterygii</taxon>
        <taxon>Salmoniformes</taxon>
        <taxon>Salmonidae</taxon>
        <taxon>Salmoninae</taxon>
        <taxon>Hucho</taxon>
    </lineage>
</organism>
<evidence type="ECO:0000256" key="9">
    <source>
        <dbReference type="ARBA" id="ARBA00022737"/>
    </source>
</evidence>
<evidence type="ECO:0000256" key="20">
    <source>
        <dbReference type="ARBA" id="ARBA00038286"/>
    </source>
</evidence>
<dbReference type="STRING" id="62062.ENSHHUP00000034446"/>
<dbReference type="FunFam" id="2.40.100.10:FF:000012">
    <property type="entry name" value="Peptidyl-prolyl cis-trans isomerase"/>
    <property type="match status" value="1"/>
</dbReference>
<feature type="transmembrane region" description="Helical" evidence="23">
    <location>
        <begin position="111"/>
        <end position="131"/>
    </location>
</feature>
<evidence type="ECO:0000313" key="25">
    <source>
        <dbReference type="Ensembl" id="ENSHHUP00000034446.1"/>
    </source>
</evidence>
<dbReference type="PROSITE" id="PS00170">
    <property type="entry name" value="CSA_PPIASE_1"/>
    <property type="match status" value="1"/>
</dbReference>
<evidence type="ECO:0000313" key="26">
    <source>
        <dbReference type="Proteomes" id="UP000314982"/>
    </source>
</evidence>
<dbReference type="CDD" id="cd01928">
    <property type="entry name" value="Cyclophilin_PPIL3_like"/>
    <property type="match status" value="1"/>
</dbReference>
<evidence type="ECO:0000256" key="15">
    <source>
        <dbReference type="ARBA" id="ARBA00023235"/>
    </source>
</evidence>
<dbReference type="SUPFAM" id="SSF52058">
    <property type="entry name" value="L domain-like"/>
    <property type="match status" value="1"/>
</dbReference>
<reference evidence="26" key="1">
    <citation type="submission" date="2018-06" db="EMBL/GenBank/DDBJ databases">
        <title>Genome assembly of Danube salmon.</title>
        <authorList>
            <person name="Macqueen D.J."/>
            <person name="Gundappa M.K."/>
        </authorList>
    </citation>
    <scope>NUCLEOTIDE SEQUENCE [LARGE SCALE GENOMIC DNA]</scope>
</reference>
<dbReference type="GO" id="GO:0071013">
    <property type="term" value="C:catalytic step 2 spliceosome"/>
    <property type="evidence" value="ECO:0007669"/>
    <property type="project" value="TreeGrafter"/>
</dbReference>
<evidence type="ECO:0000256" key="12">
    <source>
        <dbReference type="ARBA" id="ARBA00023110"/>
    </source>
</evidence>
<feature type="transmembrane region" description="Helical" evidence="23">
    <location>
        <begin position="27"/>
        <end position="45"/>
    </location>
</feature>
<dbReference type="GO" id="GO:0003755">
    <property type="term" value="F:peptidyl-prolyl cis-trans isomerase activity"/>
    <property type="evidence" value="ECO:0007669"/>
    <property type="project" value="UniProtKB-KW"/>
</dbReference>
<keyword evidence="26" id="KW-1185">Reference proteome</keyword>
<keyword evidence="15" id="KW-0413">Isomerase</keyword>
<dbReference type="PANTHER" id="PTHR45625:SF2">
    <property type="entry name" value="PEPTIDYL-PROLYL CIS-TRANS ISOMERASE-LIKE 3"/>
    <property type="match status" value="1"/>
</dbReference>
<keyword evidence="13 23" id="KW-0472">Membrane</keyword>
<keyword evidence="12" id="KW-0697">Rotamase</keyword>
<dbReference type="GeneTree" id="ENSGT00940000154043"/>
<evidence type="ECO:0000256" key="17">
    <source>
        <dbReference type="ARBA" id="ARBA00024145"/>
    </source>
</evidence>
<dbReference type="Proteomes" id="UP000314982">
    <property type="component" value="Unassembled WGS sequence"/>
</dbReference>
<dbReference type="InterPro" id="IPR002130">
    <property type="entry name" value="Cyclophilin-type_PPIase_dom"/>
</dbReference>
<proteinExistence type="inferred from homology"/>
<dbReference type="Pfam" id="PF00160">
    <property type="entry name" value="Pro_isomerase"/>
    <property type="match status" value="1"/>
</dbReference>
<dbReference type="Gene3D" id="2.40.100.10">
    <property type="entry name" value="Cyclophilin-like"/>
    <property type="match status" value="1"/>
</dbReference>
<dbReference type="InterPro" id="IPR044666">
    <property type="entry name" value="Cyclophilin_A-like"/>
</dbReference>
<comment type="catalytic activity">
    <reaction evidence="1">
        <text>[protein]-peptidylproline (omega=180) = [protein]-peptidylproline (omega=0)</text>
        <dbReference type="Rhea" id="RHEA:16237"/>
        <dbReference type="Rhea" id="RHEA-COMP:10747"/>
        <dbReference type="Rhea" id="RHEA-COMP:10748"/>
        <dbReference type="ChEBI" id="CHEBI:83833"/>
        <dbReference type="ChEBI" id="CHEBI:83834"/>
        <dbReference type="EC" id="5.2.1.8"/>
    </reaction>
</comment>
<evidence type="ECO:0000256" key="7">
    <source>
        <dbReference type="ARBA" id="ARBA00022614"/>
    </source>
</evidence>
<dbReference type="SUPFAM" id="SSF50891">
    <property type="entry name" value="Cyclophilin-like"/>
    <property type="match status" value="1"/>
</dbReference>
<evidence type="ECO:0000256" key="19">
    <source>
        <dbReference type="ARBA" id="ARBA00024167"/>
    </source>
</evidence>
<evidence type="ECO:0000256" key="1">
    <source>
        <dbReference type="ARBA" id="ARBA00000971"/>
    </source>
</evidence>
<keyword evidence="14" id="KW-1015">Disulfide bond</keyword>
<dbReference type="EC" id="5.2.1.8" evidence="4"/>
<dbReference type="SMART" id="SM00369">
    <property type="entry name" value="LRR_TYP"/>
    <property type="match status" value="5"/>
</dbReference>
<evidence type="ECO:0000256" key="3">
    <source>
        <dbReference type="ARBA" id="ARBA00010471"/>
    </source>
</evidence>
<dbReference type="Gene3D" id="3.80.10.10">
    <property type="entry name" value="Ribonuclease Inhibitor"/>
    <property type="match status" value="2"/>
</dbReference>
<evidence type="ECO:0000256" key="5">
    <source>
        <dbReference type="ARBA" id="ARBA00022448"/>
    </source>
</evidence>
<keyword evidence="7" id="KW-0433">Leucine-rich repeat</keyword>
<comment type="catalytic activity">
    <reaction evidence="18">
        <text>taurine(out) = taurine(in)</text>
        <dbReference type="Rhea" id="RHEA:66328"/>
        <dbReference type="ChEBI" id="CHEBI:507393"/>
    </reaction>
</comment>
<evidence type="ECO:0000256" key="11">
    <source>
        <dbReference type="ARBA" id="ARBA00023065"/>
    </source>
</evidence>